<keyword evidence="1" id="KW-0812">Transmembrane</keyword>
<keyword evidence="3" id="KW-1185">Reference proteome</keyword>
<reference evidence="2 3" key="1">
    <citation type="submission" date="2011-08" db="EMBL/GenBank/DDBJ databases">
        <authorList>
            <person name="Liu Z.J."/>
            <person name="Shi F.L."/>
            <person name="Lu J.Q."/>
            <person name="Li M."/>
            <person name="Wang Z.L."/>
        </authorList>
    </citation>
    <scope>NUCLEOTIDE SEQUENCE [LARGE SCALE GENOMIC DNA]</scope>
    <source>
        <strain evidence="2 3">USNM 41457</strain>
    </source>
</reference>
<evidence type="ECO:0000256" key="1">
    <source>
        <dbReference type="SAM" id="Phobius"/>
    </source>
</evidence>
<accession>J9DGK7</accession>
<feature type="transmembrane region" description="Helical" evidence="1">
    <location>
        <begin position="35"/>
        <end position="53"/>
    </location>
</feature>
<evidence type="ECO:0000313" key="3">
    <source>
        <dbReference type="Proteomes" id="UP000003163"/>
    </source>
</evidence>
<dbReference type="Proteomes" id="UP000003163">
    <property type="component" value="Unassembled WGS sequence"/>
</dbReference>
<dbReference type="VEuPathDB" id="MicrosporidiaDB:EDEG_03740"/>
<name>J9DGK7_EDHAE</name>
<keyword evidence="1" id="KW-0472">Membrane</keyword>
<gene>
    <name evidence="2" type="ORF">EDEG_03740</name>
</gene>
<proteinExistence type="predicted"/>
<dbReference type="InParanoid" id="J9DGK7"/>
<organism evidence="2 3">
    <name type="scientific">Edhazardia aedis (strain USNM 41457)</name>
    <name type="common">Microsporidian parasite</name>
    <dbReference type="NCBI Taxonomy" id="1003232"/>
    <lineage>
        <taxon>Eukaryota</taxon>
        <taxon>Fungi</taxon>
        <taxon>Fungi incertae sedis</taxon>
        <taxon>Microsporidia</taxon>
        <taxon>Edhazardia</taxon>
    </lineage>
</organism>
<dbReference type="HOGENOM" id="CLU_2306068_0_0_1"/>
<protein>
    <submittedName>
        <fullName evidence="2">Uncharacterized protein</fullName>
    </submittedName>
</protein>
<comment type="caution">
    <text evidence="2">The sequence shown here is derived from an EMBL/GenBank/DDBJ whole genome shotgun (WGS) entry which is preliminary data.</text>
</comment>
<keyword evidence="1" id="KW-1133">Transmembrane helix</keyword>
<dbReference type="AlphaFoldDB" id="J9DGK7"/>
<evidence type="ECO:0000313" key="2">
    <source>
        <dbReference type="EMBL" id="EJW01735.1"/>
    </source>
</evidence>
<dbReference type="EMBL" id="AFBI03000117">
    <property type="protein sequence ID" value="EJW01735.1"/>
    <property type="molecule type" value="Genomic_DNA"/>
</dbReference>
<sequence length="100" mass="11419">MNSIELDNGLASVENRREKNRYMNRLHDKKFHKRLVLMVCLISIIILLLHIFYDYTSRKSKSHMEPSLNITNANCSENAYFNGTEIPGTDGTVGTMVVVS</sequence>
<reference evidence="3" key="2">
    <citation type="submission" date="2015-07" db="EMBL/GenBank/DDBJ databases">
        <title>Contrasting host-pathogen interactions and genome evolution in two generalist and specialist microsporidian pathogens of mosquitoes.</title>
        <authorList>
            <consortium name="The Broad Institute Genomics Platform"/>
            <consortium name="The Broad Institute Genome Sequencing Center for Infectious Disease"/>
            <person name="Cuomo C.A."/>
            <person name="Sanscrainte N.D."/>
            <person name="Goldberg J.M."/>
            <person name="Heiman D."/>
            <person name="Young S."/>
            <person name="Zeng Q."/>
            <person name="Becnel J.J."/>
            <person name="Birren B.W."/>
        </authorList>
    </citation>
    <scope>NUCLEOTIDE SEQUENCE [LARGE SCALE GENOMIC DNA]</scope>
    <source>
        <strain evidence="3">USNM 41457</strain>
    </source>
</reference>